<dbReference type="Gene3D" id="2.40.70.10">
    <property type="entry name" value="Acid Proteases"/>
    <property type="match status" value="1"/>
</dbReference>
<dbReference type="Pfam" id="PF23088">
    <property type="entry name" value="DUF7047"/>
    <property type="match status" value="1"/>
</dbReference>
<feature type="domain" description="CCHC-type" evidence="7">
    <location>
        <begin position="94"/>
        <end position="110"/>
    </location>
</feature>
<evidence type="ECO:0000256" key="2">
    <source>
        <dbReference type="ARBA" id="ARBA00022695"/>
    </source>
</evidence>
<feature type="region of interest" description="Disordered" evidence="6">
    <location>
        <begin position="107"/>
        <end position="146"/>
    </location>
</feature>
<evidence type="ECO:0000256" key="4">
    <source>
        <dbReference type="ARBA" id="ARBA00022759"/>
    </source>
</evidence>
<dbReference type="InterPro" id="IPR001878">
    <property type="entry name" value="Znf_CCHC"/>
</dbReference>
<dbReference type="SUPFAM" id="SSF50630">
    <property type="entry name" value="Acid proteases"/>
    <property type="match status" value="1"/>
</dbReference>
<keyword evidence="9" id="KW-1185">Reference proteome</keyword>
<dbReference type="Proteomes" id="UP000553632">
    <property type="component" value="Unassembled WGS sequence"/>
</dbReference>
<proteinExistence type="predicted"/>
<dbReference type="GO" id="GO:0004519">
    <property type="term" value="F:endonuclease activity"/>
    <property type="evidence" value="ECO:0007669"/>
    <property type="project" value="UniProtKB-KW"/>
</dbReference>
<reference evidence="8 9" key="1">
    <citation type="submission" date="2020-04" db="EMBL/GenBank/DDBJ databases">
        <title>Perkinsus olseni comparative genomics.</title>
        <authorList>
            <person name="Bogema D.R."/>
        </authorList>
    </citation>
    <scope>NUCLEOTIDE SEQUENCE [LARGE SCALE GENOMIC DNA]</scope>
    <source>
        <strain evidence="8 9">ATCC PRA-207</strain>
    </source>
</reference>
<dbReference type="GO" id="GO:0008270">
    <property type="term" value="F:zinc ion binding"/>
    <property type="evidence" value="ECO:0007669"/>
    <property type="project" value="UniProtKB-KW"/>
</dbReference>
<dbReference type="SUPFAM" id="SSF57756">
    <property type="entry name" value="Retrovirus zinc finger-like domains"/>
    <property type="match status" value="1"/>
</dbReference>
<evidence type="ECO:0000256" key="3">
    <source>
        <dbReference type="ARBA" id="ARBA00022722"/>
    </source>
</evidence>
<keyword evidence="5" id="KW-0479">Metal-binding</keyword>
<dbReference type="InterPro" id="IPR055475">
    <property type="entry name" value="DUF7047"/>
</dbReference>
<dbReference type="InterPro" id="IPR050951">
    <property type="entry name" value="Retrovirus_Pol_polyprotein"/>
</dbReference>
<dbReference type="Gene3D" id="4.10.60.10">
    <property type="entry name" value="Zinc finger, CCHC-type"/>
    <property type="match status" value="1"/>
</dbReference>
<evidence type="ECO:0000256" key="6">
    <source>
        <dbReference type="SAM" id="MobiDB-lite"/>
    </source>
</evidence>
<keyword evidence="5" id="KW-0862">Zinc</keyword>
<dbReference type="Pfam" id="PF00098">
    <property type="entry name" value="zf-CCHC"/>
    <property type="match status" value="2"/>
</dbReference>
<comment type="caution">
    <text evidence="8">The sequence shown here is derived from an EMBL/GenBank/DDBJ whole genome shotgun (WGS) entry which is preliminary data.</text>
</comment>
<dbReference type="InterPro" id="IPR000477">
    <property type="entry name" value="RT_dom"/>
</dbReference>
<evidence type="ECO:0000259" key="7">
    <source>
        <dbReference type="PROSITE" id="PS50158"/>
    </source>
</evidence>
<keyword evidence="4" id="KW-0378">Hydrolase</keyword>
<evidence type="ECO:0000256" key="5">
    <source>
        <dbReference type="PROSITE-ProRule" id="PRU00047"/>
    </source>
</evidence>
<dbReference type="PANTHER" id="PTHR37984:SF5">
    <property type="entry name" value="PROTEIN NYNRIN-LIKE"/>
    <property type="match status" value="1"/>
</dbReference>
<keyword evidence="3" id="KW-0540">Nuclease</keyword>
<dbReference type="InterPro" id="IPR021109">
    <property type="entry name" value="Peptidase_aspartic_dom_sf"/>
</dbReference>
<dbReference type="CDD" id="cd00303">
    <property type="entry name" value="retropepsin_like"/>
    <property type="match status" value="1"/>
</dbReference>
<dbReference type="EMBL" id="JABANO010026913">
    <property type="protein sequence ID" value="KAF4717716.1"/>
    <property type="molecule type" value="Genomic_DNA"/>
</dbReference>
<keyword evidence="4" id="KW-0255">Endonuclease</keyword>
<organism evidence="8 9">
    <name type="scientific">Perkinsus olseni</name>
    <name type="common">Perkinsus atlanticus</name>
    <dbReference type="NCBI Taxonomy" id="32597"/>
    <lineage>
        <taxon>Eukaryota</taxon>
        <taxon>Sar</taxon>
        <taxon>Alveolata</taxon>
        <taxon>Perkinsozoa</taxon>
        <taxon>Perkinsea</taxon>
        <taxon>Perkinsida</taxon>
        <taxon>Perkinsidae</taxon>
        <taxon>Perkinsus</taxon>
    </lineage>
</organism>
<name>A0A7J6RCE8_PEROL</name>
<dbReference type="InterPro" id="IPR043128">
    <property type="entry name" value="Rev_trsase/Diguanyl_cyclase"/>
</dbReference>
<dbReference type="Gene3D" id="3.30.70.270">
    <property type="match status" value="1"/>
</dbReference>
<protein>
    <recommendedName>
        <fullName evidence="7">CCHC-type domain-containing protein</fullName>
    </recommendedName>
</protein>
<gene>
    <name evidence="8" type="ORF">FOZ63_004281</name>
</gene>
<dbReference type="SMART" id="SM00343">
    <property type="entry name" value="ZnF_C2HC"/>
    <property type="match status" value="2"/>
</dbReference>
<dbReference type="GO" id="GO:0003676">
    <property type="term" value="F:nucleic acid binding"/>
    <property type="evidence" value="ECO:0007669"/>
    <property type="project" value="InterPro"/>
</dbReference>
<dbReference type="AlphaFoldDB" id="A0A7J6RCE8"/>
<dbReference type="PANTHER" id="PTHR37984">
    <property type="entry name" value="PROTEIN CBG26694"/>
    <property type="match status" value="1"/>
</dbReference>
<dbReference type="InterPro" id="IPR036875">
    <property type="entry name" value="Znf_CCHC_sf"/>
</dbReference>
<dbReference type="PROSITE" id="PS50158">
    <property type="entry name" value="ZF_CCHC"/>
    <property type="match status" value="1"/>
</dbReference>
<evidence type="ECO:0000256" key="1">
    <source>
        <dbReference type="ARBA" id="ARBA00022679"/>
    </source>
</evidence>
<dbReference type="Gene3D" id="3.10.10.10">
    <property type="entry name" value="HIV Type 1 Reverse Transcriptase, subunit A, domain 1"/>
    <property type="match status" value="1"/>
</dbReference>
<keyword evidence="1" id="KW-0808">Transferase</keyword>
<feature type="non-terminal residue" evidence="8">
    <location>
        <position position="634"/>
    </location>
</feature>
<sequence length="634" mass="70404">MACLPVEVRKAIEVFEEDGRELSLNDIILKARSLLKKCGRGAENAAPLAAGGITSGKYCHNCKVVGHTAAECTRATGGQRQSRGRYRKPRGPLRCYNCQEQGHIARNCPRRRDQKDGQSGVAGEAKVSSAKSKPQGPLGGAAVEHSEERQGFRPHLRCQIQGQEVSVPVDTGCDCSLITADMAMRYGASILPVVTPVVLRLMDASTTLSTVGQATLTISFMVGGSWRTVSHNFQVVNKTVFGPMVVGSDFAGQYCQGMRWGPDGGVTIAGAAEVSKADDDADGVVTYKLDNILGVEVTEKSDGSVIINSSDFILTKGPSEDHFTCKWIWLNDVPPPPIRSANQGDYAPRLTEEEEASLREEAKKLVDNHWIRKYDEQIDGEVHNILRWVLVPQPHKSTALRMCLDFRGLNKLIRNDVTRELINASDTLHRWRSVRKGYTLDVTKCYYCIRMDPSLFKYLAIFVNGELHCMLVLPFGLGPAPKIATAAITWLLRRVPYPVSAYLDDIVVEETDETATVQLDDKGQLLEDPPAVVAVRQALLKGDMRCKPTHVIGYGENRVLGLDLVEKDGCVEWRRRKDQEILLEYDYDDDELPTRRELAGWCGRLTGFVPIASWLRPHIGMLLRAMSDLEWDRE</sequence>
<accession>A0A7J6RCE8</accession>
<keyword evidence="2" id="KW-0548">Nucleotidyltransferase</keyword>
<dbReference type="Pfam" id="PF00078">
    <property type="entry name" value="RVT_1"/>
    <property type="match status" value="1"/>
</dbReference>
<keyword evidence="5" id="KW-0863">Zinc-finger</keyword>
<dbReference type="SUPFAM" id="SSF56672">
    <property type="entry name" value="DNA/RNA polymerases"/>
    <property type="match status" value="1"/>
</dbReference>
<evidence type="ECO:0000313" key="9">
    <source>
        <dbReference type="Proteomes" id="UP000553632"/>
    </source>
</evidence>
<evidence type="ECO:0000313" key="8">
    <source>
        <dbReference type="EMBL" id="KAF4717716.1"/>
    </source>
</evidence>
<dbReference type="InterPro" id="IPR043502">
    <property type="entry name" value="DNA/RNA_pol_sf"/>
</dbReference>
<dbReference type="GO" id="GO:0016779">
    <property type="term" value="F:nucleotidyltransferase activity"/>
    <property type="evidence" value="ECO:0007669"/>
    <property type="project" value="UniProtKB-KW"/>
</dbReference>